<sequence length="159" mass="18609">MRNRRGFVQAAILHLLKEESMHGYQIMKELEERSNGVYSASAGTIYPALQELLDQNLIVLDTGSDKKIYSLNENGRKRLEEAPKCEKGDFWVEWKERMIWKNSKESKQLRVAIERWEKELRKAMKQTRGNPEGVLELITFIDEMTDCLKKNSDKKEESS</sequence>
<dbReference type="RefSeq" id="WP_328015726.1">
    <property type="nucleotide sequence ID" value="NZ_JARTFS010000016.1"/>
</dbReference>
<dbReference type="Pfam" id="PF03551">
    <property type="entry name" value="PadR"/>
    <property type="match status" value="1"/>
</dbReference>
<dbReference type="Gene3D" id="1.10.10.10">
    <property type="entry name" value="Winged helix-like DNA-binding domain superfamily/Winged helix DNA-binding domain"/>
    <property type="match status" value="1"/>
</dbReference>
<accession>A0ABU6P2P9</accession>
<comment type="caution">
    <text evidence="2">The sequence shown here is derived from an EMBL/GenBank/DDBJ whole genome shotgun (WGS) entry which is preliminary data.</text>
</comment>
<keyword evidence="3" id="KW-1185">Reference proteome</keyword>
<dbReference type="InterPro" id="IPR005149">
    <property type="entry name" value="Tscrpt_reg_PadR_N"/>
</dbReference>
<dbReference type="InterPro" id="IPR036390">
    <property type="entry name" value="WH_DNA-bd_sf"/>
</dbReference>
<gene>
    <name evidence="2" type="ORF">P9271_18730</name>
</gene>
<reference evidence="2 3" key="1">
    <citation type="submission" date="2023-03" db="EMBL/GenBank/DDBJ databases">
        <title>Bacillus Genome Sequencing.</title>
        <authorList>
            <person name="Dunlap C."/>
        </authorList>
    </citation>
    <scope>NUCLEOTIDE SEQUENCE [LARGE SCALE GENOMIC DNA]</scope>
    <source>
        <strain evidence="2 3">NRS-1717</strain>
    </source>
</reference>
<dbReference type="SUPFAM" id="SSF46785">
    <property type="entry name" value="Winged helix' DNA-binding domain"/>
    <property type="match status" value="1"/>
</dbReference>
<evidence type="ECO:0000313" key="3">
    <source>
        <dbReference type="Proteomes" id="UP001342826"/>
    </source>
</evidence>
<protein>
    <submittedName>
        <fullName evidence="2">PadR family transcriptional regulator</fullName>
    </submittedName>
</protein>
<dbReference type="Proteomes" id="UP001342826">
    <property type="component" value="Unassembled WGS sequence"/>
</dbReference>
<dbReference type="PANTHER" id="PTHR43252:SF2">
    <property type="entry name" value="TRANSCRIPTION REGULATOR, PADR-LIKE FAMILY"/>
    <property type="match status" value="1"/>
</dbReference>
<evidence type="ECO:0000313" key="2">
    <source>
        <dbReference type="EMBL" id="MED4403345.1"/>
    </source>
</evidence>
<dbReference type="InterPro" id="IPR036388">
    <property type="entry name" value="WH-like_DNA-bd_sf"/>
</dbReference>
<name>A0ABU6P2P9_9BACI</name>
<proteinExistence type="predicted"/>
<dbReference type="EMBL" id="JARTFS010000016">
    <property type="protein sequence ID" value="MED4403345.1"/>
    <property type="molecule type" value="Genomic_DNA"/>
</dbReference>
<feature type="domain" description="Transcription regulator PadR N-terminal" evidence="1">
    <location>
        <begin position="12"/>
        <end position="81"/>
    </location>
</feature>
<organism evidence="2 3">
    <name type="scientific">Metabacillus fastidiosus</name>
    <dbReference type="NCBI Taxonomy" id="1458"/>
    <lineage>
        <taxon>Bacteria</taxon>
        <taxon>Bacillati</taxon>
        <taxon>Bacillota</taxon>
        <taxon>Bacilli</taxon>
        <taxon>Bacillales</taxon>
        <taxon>Bacillaceae</taxon>
        <taxon>Metabacillus</taxon>
    </lineage>
</organism>
<evidence type="ECO:0000259" key="1">
    <source>
        <dbReference type="Pfam" id="PF03551"/>
    </source>
</evidence>
<dbReference type="PANTHER" id="PTHR43252">
    <property type="entry name" value="TRANSCRIPTIONAL REGULATOR YQJI"/>
    <property type="match status" value="1"/>
</dbReference>